<dbReference type="SUPFAM" id="SSF48403">
    <property type="entry name" value="Ankyrin repeat"/>
    <property type="match status" value="1"/>
</dbReference>
<proteinExistence type="predicted"/>
<dbReference type="AlphaFoldDB" id="A0A5C4RWU2"/>
<dbReference type="Proteomes" id="UP000305760">
    <property type="component" value="Unassembled WGS sequence"/>
</dbReference>
<accession>A0A5C4RWU2</accession>
<dbReference type="Gene3D" id="1.25.40.20">
    <property type="entry name" value="Ankyrin repeat-containing domain"/>
    <property type="match status" value="1"/>
</dbReference>
<keyword evidence="5" id="KW-1185">Reference proteome</keyword>
<dbReference type="RefSeq" id="WP_139447425.1">
    <property type="nucleotide sequence ID" value="NZ_SMDR01000001.1"/>
</dbReference>
<feature type="region of interest" description="Disordered" evidence="1">
    <location>
        <begin position="543"/>
        <end position="570"/>
    </location>
</feature>
<evidence type="ECO:0000256" key="1">
    <source>
        <dbReference type="SAM" id="MobiDB-lite"/>
    </source>
</evidence>
<gene>
    <name evidence="4" type="ORF">E1B00_08165</name>
</gene>
<feature type="chain" id="PRO_5022920168" description="DUF6438 domain-containing protein" evidence="2">
    <location>
        <begin position="22"/>
        <end position="570"/>
    </location>
</feature>
<dbReference type="OrthoDB" id="6057815at2"/>
<evidence type="ECO:0000259" key="3">
    <source>
        <dbReference type="Pfam" id="PF20033"/>
    </source>
</evidence>
<dbReference type="Pfam" id="PF20033">
    <property type="entry name" value="DUF6438"/>
    <property type="match status" value="1"/>
</dbReference>
<reference evidence="4 5" key="1">
    <citation type="submission" date="2019-03" db="EMBL/GenBank/DDBJ databases">
        <title>Arenimonas daejeonensis sp. nov., isolated from compost.</title>
        <authorList>
            <person name="Jeon C.O."/>
        </authorList>
    </citation>
    <scope>NUCLEOTIDE SEQUENCE [LARGE SCALE GENOMIC DNA]</scope>
    <source>
        <strain evidence="4 5">R29</strain>
    </source>
</reference>
<dbReference type="InterPro" id="IPR045497">
    <property type="entry name" value="DUF6438"/>
</dbReference>
<sequence length="570" mass="62228">MPRFPNIAAACWLAVALPAVAADLPSCADTKVKLPEADRQTTDDHRLFERPVVDYPAGTDPALVDDYLALSVGVDASGRPTCVGGLASEEGLPKIRAQLAAAVPGWRYRPFEREGRAVAMQVQQPIDVQILPGRVVEVPPVRAEDTSVTLVRVGCFWQCAEYAITVRGDGWVGYRGLRHVAVPDDRAWKLPAAEVAPLLALARDPGLWAAEDDYRAQVHDAETIMVRVDAGGRRKQSLVYPASHPAAPIALRRLAEAIVQRTGVHRWVYLSDDTIDVLQKEGFDFASPAGRDLLVRSFHHRHRLDEAAILRLLELGASAETAASPEPWTVLDIALRERRAALVEPLIAHGVLMTDGRPDQGKIDAAFRAAIQGGRLAPVQRLWRIAGVQSNPALTYPDPNEEGPSPRRALPVTLLLERDLVDKAWEGFAIARWLDGQGADLSALSSRGTGLLSIAAHADDPEFMRYLLARGLDPASLGEREFMRFSVRHGEDLALQMLDAQLAHRPRGWELPSDFLEVAELQGWPRVIAWLEAHPEVAVRAPRKPCPRAAQVASKSESPTSAASRCGADS</sequence>
<dbReference type="InterPro" id="IPR036770">
    <property type="entry name" value="Ankyrin_rpt-contain_sf"/>
</dbReference>
<feature type="signal peptide" evidence="2">
    <location>
        <begin position="1"/>
        <end position="21"/>
    </location>
</feature>
<dbReference type="EMBL" id="SMDR01000001">
    <property type="protein sequence ID" value="TNJ35706.1"/>
    <property type="molecule type" value="Genomic_DNA"/>
</dbReference>
<feature type="compositionally biased region" description="Polar residues" evidence="1">
    <location>
        <begin position="553"/>
        <end position="563"/>
    </location>
</feature>
<name>A0A5C4RWU2_9GAMM</name>
<feature type="domain" description="DUF6438" evidence="3">
    <location>
        <begin position="147"/>
        <end position="258"/>
    </location>
</feature>
<evidence type="ECO:0000313" key="4">
    <source>
        <dbReference type="EMBL" id="TNJ35706.1"/>
    </source>
</evidence>
<comment type="caution">
    <text evidence="4">The sequence shown here is derived from an EMBL/GenBank/DDBJ whole genome shotgun (WGS) entry which is preliminary data.</text>
</comment>
<organism evidence="4 5">
    <name type="scientific">Arenimonas terrae</name>
    <dbReference type="NCBI Taxonomy" id="2546226"/>
    <lineage>
        <taxon>Bacteria</taxon>
        <taxon>Pseudomonadati</taxon>
        <taxon>Pseudomonadota</taxon>
        <taxon>Gammaproteobacteria</taxon>
        <taxon>Lysobacterales</taxon>
        <taxon>Lysobacteraceae</taxon>
        <taxon>Arenimonas</taxon>
    </lineage>
</organism>
<evidence type="ECO:0000313" key="5">
    <source>
        <dbReference type="Proteomes" id="UP000305760"/>
    </source>
</evidence>
<protein>
    <recommendedName>
        <fullName evidence="3">DUF6438 domain-containing protein</fullName>
    </recommendedName>
</protein>
<evidence type="ECO:0000256" key="2">
    <source>
        <dbReference type="SAM" id="SignalP"/>
    </source>
</evidence>
<keyword evidence="2" id="KW-0732">Signal</keyword>